<proteinExistence type="predicted"/>
<reference evidence="2" key="1">
    <citation type="journal article" date="2011" name="Nature">
        <title>Genome sequence and analysis of the tuber crop potato.</title>
        <authorList>
            <consortium name="The Potato Genome Sequencing Consortium"/>
        </authorList>
    </citation>
    <scope>NUCLEOTIDE SEQUENCE [LARGE SCALE GENOMIC DNA]</scope>
    <source>
        <strain evidence="2">cv. DM1-3 516 R44</strain>
    </source>
</reference>
<evidence type="ECO:0000313" key="2">
    <source>
        <dbReference type="Proteomes" id="UP000011115"/>
    </source>
</evidence>
<dbReference type="InterPro" id="IPR043502">
    <property type="entry name" value="DNA/RNA_pol_sf"/>
</dbReference>
<dbReference type="Proteomes" id="UP000011115">
    <property type="component" value="Unassembled WGS sequence"/>
</dbReference>
<evidence type="ECO:0000313" key="1">
    <source>
        <dbReference type="EnsemblPlants" id="PGSC0003DMT400088939"/>
    </source>
</evidence>
<dbReference type="eggNOG" id="KOG0017">
    <property type="taxonomic scope" value="Eukaryota"/>
</dbReference>
<reference evidence="1" key="2">
    <citation type="submission" date="2015-06" db="UniProtKB">
        <authorList>
            <consortium name="EnsemblPlants"/>
        </authorList>
    </citation>
    <scope>IDENTIFICATION</scope>
    <source>
        <strain evidence="1">DM1-3 516 R44</strain>
    </source>
</reference>
<keyword evidence="2" id="KW-1185">Reference proteome</keyword>
<dbReference type="SUPFAM" id="SSF56672">
    <property type="entry name" value="DNA/RNA polymerases"/>
    <property type="match status" value="1"/>
</dbReference>
<sequence>MPRIKVVVSSPSWEAVPKVVFKTPTRGRVGSRVRGHTSGLEPVRGHAHGAALARGKFVEDVRCVGELLSGLCDKYDTWFSDYGRGKTPDQHQVPGIHDQVGQPLAVSAPVVGVHIYPKLGRPFFATGQTLVDVERGELKFRLNKEEVNFNICRSMKQPQDMNVLSAMEVFDEEEIGPTIEDKLAVETLAVVLMNFETDFRSDYVETVNALHGNGEHSYAPKKLNLDLKNRPSPPTKPSLEEPPVLELKQLPNHLRYVFFGTNNTLPVILAADLNDEHVQDVIKVLIRYKKAIGWIITDIIGIPSDICPHKIQLDEDYSPSIEHQWRLNPPMQEVVKKEIIKWLDARVVYPISNSH</sequence>
<dbReference type="OMA" id="CFRVETM"/>
<dbReference type="EnsemblPlants" id="PGSC0003DMT400088939">
    <property type="protein sequence ID" value="PGSC0003DMT400088939"/>
    <property type="gene ID" value="PGSC0003DMG400038510"/>
</dbReference>
<protein>
    <submittedName>
        <fullName evidence="1">Integrase core domain containing protein</fullName>
    </submittedName>
</protein>
<dbReference type="InParanoid" id="M1DH28"/>
<accession>M1DH28</accession>
<dbReference type="AlphaFoldDB" id="M1DH28"/>
<organism evidence="1 2">
    <name type="scientific">Solanum tuberosum</name>
    <name type="common">Potato</name>
    <dbReference type="NCBI Taxonomy" id="4113"/>
    <lineage>
        <taxon>Eukaryota</taxon>
        <taxon>Viridiplantae</taxon>
        <taxon>Streptophyta</taxon>
        <taxon>Embryophyta</taxon>
        <taxon>Tracheophyta</taxon>
        <taxon>Spermatophyta</taxon>
        <taxon>Magnoliopsida</taxon>
        <taxon>eudicotyledons</taxon>
        <taxon>Gunneridae</taxon>
        <taxon>Pentapetalae</taxon>
        <taxon>asterids</taxon>
        <taxon>lamiids</taxon>
        <taxon>Solanales</taxon>
        <taxon>Solanaceae</taxon>
        <taxon>Solanoideae</taxon>
        <taxon>Solaneae</taxon>
        <taxon>Solanum</taxon>
    </lineage>
</organism>
<dbReference type="PaxDb" id="4113-PGSC0003DMT400088939"/>
<dbReference type="Gramene" id="PGSC0003DMT400088939">
    <property type="protein sequence ID" value="PGSC0003DMT400088939"/>
    <property type="gene ID" value="PGSC0003DMG400038510"/>
</dbReference>
<dbReference type="Gene3D" id="3.10.10.10">
    <property type="entry name" value="HIV Type 1 Reverse Transcriptase, subunit A, domain 1"/>
    <property type="match status" value="1"/>
</dbReference>
<name>M1DH28_SOLTU</name>
<dbReference type="HOGENOM" id="CLU_781683_0_0_1"/>